<accession>A0A7R8D5C1</accession>
<keyword evidence="5" id="KW-1185">Reference proteome</keyword>
<protein>
    <submittedName>
        <fullName evidence="4">NagA</fullName>
        <ecNumber evidence="4">3.5.1.25</ecNumber>
    </submittedName>
</protein>
<dbReference type="Pfam" id="PF00089">
    <property type="entry name" value="Trypsin"/>
    <property type="match status" value="1"/>
</dbReference>
<dbReference type="GO" id="GO:0006508">
    <property type="term" value="P:proteolysis"/>
    <property type="evidence" value="ECO:0007669"/>
    <property type="project" value="InterPro"/>
</dbReference>
<evidence type="ECO:0000256" key="1">
    <source>
        <dbReference type="ARBA" id="ARBA00022801"/>
    </source>
</evidence>
<dbReference type="EC" id="3.5.1.25" evidence="4"/>
<dbReference type="PROSITE" id="PS50240">
    <property type="entry name" value="TRYPSIN_DOM"/>
    <property type="match status" value="1"/>
</dbReference>
<evidence type="ECO:0000259" key="3">
    <source>
        <dbReference type="PROSITE" id="PS50240"/>
    </source>
</evidence>
<dbReference type="PRINTS" id="PR00722">
    <property type="entry name" value="CHYMOTRYPSIN"/>
</dbReference>
<dbReference type="Gene3D" id="2.40.10.10">
    <property type="entry name" value="Trypsin-like serine proteases"/>
    <property type="match status" value="1"/>
</dbReference>
<dbReference type="SUPFAM" id="SSF51556">
    <property type="entry name" value="Metallo-dependent hydrolases"/>
    <property type="match status" value="2"/>
</dbReference>
<keyword evidence="2" id="KW-1015">Disulfide bond</keyword>
<dbReference type="OrthoDB" id="10059102at2759"/>
<dbReference type="SMART" id="SM00020">
    <property type="entry name" value="Tryp_SPc"/>
    <property type="match status" value="1"/>
</dbReference>
<dbReference type="PANTHER" id="PTHR11113">
    <property type="entry name" value="N-ACETYLGLUCOSAMINE-6-PHOSPHATE DEACETYLASE"/>
    <property type="match status" value="1"/>
</dbReference>
<evidence type="ECO:0000313" key="5">
    <source>
        <dbReference type="Proteomes" id="UP000675881"/>
    </source>
</evidence>
<organism evidence="4 5">
    <name type="scientific">Lepeophtheirus salmonis</name>
    <name type="common">Salmon louse</name>
    <name type="synonym">Caligus salmonis</name>
    <dbReference type="NCBI Taxonomy" id="72036"/>
    <lineage>
        <taxon>Eukaryota</taxon>
        <taxon>Metazoa</taxon>
        <taxon>Ecdysozoa</taxon>
        <taxon>Arthropoda</taxon>
        <taxon>Crustacea</taxon>
        <taxon>Multicrustacea</taxon>
        <taxon>Hexanauplia</taxon>
        <taxon>Copepoda</taxon>
        <taxon>Siphonostomatoida</taxon>
        <taxon>Caligidae</taxon>
        <taxon>Lepeophtheirus</taxon>
    </lineage>
</organism>
<dbReference type="InterPro" id="IPR043504">
    <property type="entry name" value="Peptidase_S1_PA_chymotrypsin"/>
</dbReference>
<dbReference type="InterPro" id="IPR032466">
    <property type="entry name" value="Metal_Hydrolase"/>
</dbReference>
<dbReference type="Pfam" id="PF01979">
    <property type="entry name" value="Amidohydro_1"/>
    <property type="match status" value="1"/>
</dbReference>
<dbReference type="EMBL" id="HG994588">
    <property type="protein sequence ID" value="CAF3034428.1"/>
    <property type="molecule type" value="Genomic_DNA"/>
</dbReference>
<dbReference type="GO" id="GO:0006046">
    <property type="term" value="P:N-acetylglucosamine catabolic process"/>
    <property type="evidence" value="ECO:0007669"/>
    <property type="project" value="TreeGrafter"/>
</dbReference>
<dbReference type="CDD" id="cd00190">
    <property type="entry name" value="Tryp_SPc"/>
    <property type="match status" value="1"/>
</dbReference>
<dbReference type="InterPro" id="IPR009003">
    <property type="entry name" value="Peptidase_S1_PA"/>
</dbReference>
<dbReference type="InterPro" id="IPR006680">
    <property type="entry name" value="Amidohydro-rel"/>
</dbReference>
<dbReference type="FunFam" id="2.40.10.10:FF:000068">
    <property type="entry name" value="transmembrane protease serine 2"/>
    <property type="match status" value="1"/>
</dbReference>
<dbReference type="InterPro" id="IPR001254">
    <property type="entry name" value="Trypsin_dom"/>
</dbReference>
<dbReference type="Proteomes" id="UP000675881">
    <property type="component" value="Chromosome 9"/>
</dbReference>
<dbReference type="GO" id="GO:0004252">
    <property type="term" value="F:serine-type endopeptidase activity"/>
    <property type="evidence" value="ECO:0007669"/>
    <property type="project" value="InterPro"/>
</dbReference>
<name>A0A7R8D5C1_LEPSM</name>
<dbReference type="Gene3D" id="3.20.20.140">
    <property type="entry name" value="Metal-dependent hydrolases"/>
    <property type="match status" value="2"/>
</dbReference>
<dbReference type="InterPro" id="IPR001314">
    <property type="entry name" value="Peptidase_S1A"/>
</dbReference>
<proteinExistence type="predicted"/>
<evidence type="ECO:0000313" key="4">
    <source>
        <dbReference type="EMBL" id="CAF3034428.1"/>
    </source>
</evidence>
<dbReference type="InterPro" id="IPR011059">
    <property type="entry name" value="Metal-dep_hydrolase_composite"/>
</dbReference>
<sequence length="563" mass="62285">MMSVDDKLIRFYNCYLLRDHSLVLDDFWIKNGIILDSKELFYGEKVCPDLSIDCEGDIISPGLIDLQINGGFGIDFSTDIRDAKSAISCLSKVTTQLYRFGVTSYCPTVVTSPESSYKENHISTAEKAVDAGASMVTHLFNAMSAFHHRSDPGLIGLLTYPRDKKKIFFGLISDGIHSNNAALRLAYKTNFEGLCLVTDAIGALGLSNGQYKLGQLDIEVRGNRALVKDTKDTLCGAMTDLLQAVSIFRKGSRCSEVEALEAVTLHPAQALGIEYQKGTLDYGTDADFIILRRNERKNGYYDLMSTWVKGVKVYSNSGKFFVASHKSLPYFKNQHSRIIGGQEVEDDSTEYPYQVSFQSKLGDHICGGAILDERIIILAAHCLVGVKPVNTKIVAGVTNLKYTIAQTMEIEKFVPHGKFYYDTASNDIALLHLKEPLSFNEHVKKVKLYDVTSPMEATFTGWGSTSFPQIDEISNNLNKLEGKIVYSSICKSAYEELQFGFTITDKQLCFGGNGHDSGGPLICNGKGLCGIASWGYECGLDKYPGVFTNVGKYIDWIKENSKE</sequence>
<feature type="domain" description="Peptidase S1" evidence="3">
    <location>
        <begin position="338"/>
        <end position="562"/>
    </location>
</feature>
<reference evidence="4" key="1">
    <citation type="submission" date="2021-02" db="EMBL/GenBank/DDBJ databases">
        <authorList>
            <person name="Bekaert M."/>
        </authorList>
    </citation>
    <scope>NUCLEOTIDE SEQUENCE</scope>
    <source>
        <strain evidence="4">IoA-00</strain>
    </source>
</reference>
<dbReference type="SUPFAM" id="SSF51338">
    <property type="entry name" value="Composite domain of metallo-dependent hydrolases"/>
    <property type="match status" value="1"/>
</dbReference>
<dbReference type="SUPFAM" id="SSF50494">
    <property type="entry name" value="Trypsin-like serine proteases"/>
    <property type="match status" value="1"/>
</dbReference>
<keyword evidence="1 4" id="KW-0378">Hydrolase</keyword>
<dbReference type="GO" id="GO:0008448">
    <property type="term" value="F:N-acetylglucosamine-6-phosphate deacetylase activity"/>
    <property type="evidence" value="ECO:0007669"/>
    <property type="project" value="UniProtKB-EC"/>
</dbReference>
<dbReference type="PANTHER" id="PTHR11113:SF14">
    <property type="entry name" value="N-ACETYLGLUCOSAMINE-6-PHOSPHATE DEACETYLASE"/>
    <property type="match status" value="1"/>
</dbReference>
<gene>
    <name evidence="4" type="ORF">LSAA_15144</name>
</gene>
<dbReference type="AlphaFoldDB" id="A0A7R8D5C1"/>
<evidence type="ECO:0000256" key="2">
    <source>
        <dbReference type="ARBA" id="ARBA00023157"/>
    </source>
</evidence>